<evidence type="ECO:0000256" key="1">
    <source>
        <dbReference type="SAM" id="MobiDB-lite"/>
    </source>
</evidence>
<reference evidence="3 4" key="1">
    <citation type="submission" date="2024-09" db="EMBL/GenBank/DDBJ databases">
        <authorList>
            <person name="Salinas-Garcia M.A."/>
            <person name="Prieme A."/>
        </authorList>
    </citation>
    <scope>NUCLEOTIDE SEQUENCE [LARGE SCALE GENOMIC DNA]</scope>
    <source>
        <strain evidence="3 4">DSM 21081</strain>
    </source>
</reference>
<dbReference type="RefSeq" id="WP_373972662.1">
    <property type="nucleotide sequence ID" value="NZ_JBHDLJ010000011.1"/>
</dbReference>
<evidence type="ECO:0000313" key="3">
    <source>
        <dbReference type="EMBL" id="MFB0835487.1"/>
    </source>
</evidence>
<keyword evidence="2" id="KW-0812">Transmembrane</keyword>
<protein>
    <submittedName>
        <fullName evidence="3">Uncharacterized protein</fullName>
    </submittedName>
</protein>
<comment type="caution">
    <text evidence="3">The sequence shown here is derived from an EMBL/GenBank/DDBJ whole genome shotgun (WGS) entry which is preliminary data.</text>
</comment>
<feature type="transmembrane region" description="Helical" evidence="2">
    <location>
        <begin position="145"/>
        <end position="163"/>
    </location>
</feature>
<feature type="transmembrane region" description="Helical" evidence="2">
    <location>
        <begin position="119"/>
        <end position="139"/>
    </location>
</feature>
<sequence>MAERDRGPGRDGAADDAVWRDLVSRLEGDADPRPSDGPRRPSDGGATGHRGEPAARDVPGIEPESGPGVDRPAAVPADGIRSLGPRDYEAPAEYGEDGDDGGFVPEEPPPLGAGNPLKVLAWCGAAGAPLALLLVAVLWRDAPAATWLGLCAAFLVSAGYLLWNLPRQRSGDDDGSRV</sequence>
<feature type="region of interest" description="Disordered" evidence="1">
    <location>
        <begin position="1"/>
        <end position="110"/>
    </location>
</feature>
<dbReference type="EMBL" id="JBHDLJ010000011">
    <property type="protein sequence ID" value="MFB0835487.1"/>
    <property type="molecule type" value="Genomic_DNA"/>
</dbReference>
<evidence type="ECO:0000313" key="4">
    <source>
        <dbReference type="Proteomes" id="UP001575652"/>
    </source>
</evidence>
<keyword evidence="4" id="KW-1185">Reference proteome</keyword>
<evidence type="ECO:0000256" key="2">
    <source>
        <dbReference type="SAM" id="Phobius"/>
    </source>
</evidence>
<keyword evidence="2" id="KW-1133">Transmembrane helix</keyword>
<gene>
    <name evidence="3" type="ORF">ACETWP_12890</name>
</gene>
<feature type="compositionally biased region" description="Basic and acidic residues" evidence="1">
    <location>
        <begin position="1"/>
        <end position="42"/>
    </location>
</feature>
<dbReference type="Proteomes" id="UP001575652">
    <property type="component" value="Unassembled WGS sequence"/>
</dbReference>
<proteinExistence type="predicted"/>
<keyword evidence="2" id="KW-0472">Membrane</keyword>
<accession>A0ABV4UQ07</accession>
<organism evidence="3 4">
    <name type="scientific">Arthrobacter halodurans</name>
    <dbReference type="NCBI Taxonomy" id="516699"/>
    <lineage>
        <taxon>Bacteria</taxon>
        <taxon>Bacillati</taxon>
        <taxon>Actinomycetota</taxon>
        <taxon>Actinomycetes</taxon>
        <taxon>Micrococcales</taxon>
        <taxon>Micrococcaceae</taxon>
        <taxon>Arthrobacter</taxon>
    </lineage>
</organism>
<name>A0ABV4UQ07_9MICC</name>